<dbReference type="Proteomes" id="UP000728032">
    <property type="component" value="Unassembled WGS sequence"/>
</dbReference>
<dbReference type="AlphaFoldDB" id="A0A7R9QP20"/>
<dbReference type="EMBL" id="CAJPVJ010004961">
    <property type="protein sequence ID" value="CAG2169091.1"/>
    <property type="molecule type" value="Genomic_DNA"/>
</dbReference>
<name>A0A7R9QP20_9ACAR</name>
<dbReference type="InterPro" id="IPR029058">
    <property type="entry name" value="AB_hydrolase_fold"/>
</dbReference>
<evidence type="ECO:0000256" key="1">
    <source>
        <dbReference type="ARBA" id="ARBA00011079"/>
    </source>
</evidence>
<evidence type="ECO:0000256" key="5">
    <source>
        <dbReference type="ARBA" id="ARBA00023180"/>
    </source>
</evidence>
<feature type="compositionally biased region" description="Low complexity" evidence="6">
    <location>
        <begin position="477"/>
        <end position="486"/>
    </location>
</feature>
<evidence type="ECO:0000256" key="3">
    <source>
        <dbReference type="ARBA" id="ARBA00022729"/>
    </source>
</evidence>
<dbReference type="GO" id="GO:0006508">
    <property type="term" value="P:proteolysis"/>
    <property type="evidence" value="ECO:0007669"/>
    <property type="project" value="UniProtKB-KW"/>
</dbReference>
<gene>
    <name evidence="7" type="ORF">ONB1V03_LOCUS8575</name>
</gene>
<keyword evidence="4" id="KW-0378">Hydrolase</keyword>
<evidence type="ECO:0000256" key="4">
    <source>
        <dbReference type="ARBA" id="ARBA00022801"/>
    </source>
</evidence>
<keyword evidence="3" id="KW-0732">Signal</keyword>
<protein>
    <submittedName>
        <fullName evidence="7">Uncharacterized protein</fullName>
    </submittedName>
</protein>
<dbReference type="EMBL" id="OC919786">
    <property type="protein sequence ID" value="CAD7651907.1"/>
    <property type="molecule type" value="Genomic_DNA"/>
</dbReference>
<comment type="similarity">
    <text evidence="1">Belongs to the peptidase S28 family.</text>
</comment>
<evidence type="ECO:0000313" key="7">
    <source>
        <dbReference type="EMBL" id="CAD7651907.1"/>
    </source>
</evidence>
<dbReference type="Gene3D" id="3.40.50.1820">
    <property type="entry name" value="alpha/beta hydrolase"/>
    <property type="match status" value="1"/>
</dbReference>
<dbReference type="GO" id="GO:0070008">
    <property type="term" value="F:serine-type exopeptidase activity"/>
    <property type="evidence" value="ECO:0007669"/>
    <property type="project" value="InterPro"/>
</dbReference>
<evidence type="ECO:0000256" key="6">
    <source>
        <dbReference type="SAM" id="MobiDB-lite"/>
    </source>
</evidence>
<dbReference type="PANTHER" id="PTHR11010:SF117">
    <property type="entry name" value="SERINE PROTEASE 16"/>
    <property type="match status" value="1"/>
</dbReference>
<sequence>QLEEDLKTTAGREELKKLFKLCDSLEGADTDDIHNFVGSLTYAVSGIVQYNSNIKAFCKLVTDPSGGARALDRYAKAQAGQHGGCINFKYKNLISYMKQTSKQSPAVSSGIRQWTYQTCTEFGYYQTTSLKDSPFGHNLPVEFYTKQCTDIFGPQITAQTIEKAIDATNFYYGGRQPNVTNVVFPNGSLLGTVRNSHEVLELLSWLTMFRGRPNDKYGMFRPPVPDPDEVLKEIKPQYYDQKLNHLDDKDNRTFKQSTGVGRYGGLHTVFDQKVVTEWNYFTQPMNAFYGNLLVNNQTQQSFPNFMAPAFGPSPLPPPGLPYQYPLYPQYPPFPGQQCATIQDIQALMREREEHLALCRPLESASESEDHFVPIVMSDSEGIYSPDPLSGNEGPITAQQFVEEHIQRVEAEAEAAAEADNLPVHSETIVGALDGLGLDIQQSLADIKATKSESKRRHKKKSSKKHKNSNGAAVQTSNQNNGNNNGKDGNDCEEQNPLMGGEGGDDPNEDLDQN</sequence>
<proteinExistence type="inferred from homology"/>
<evidence type="ECO:0000313" key="8">
    <source>
        <dbReference type="Proteomes" id="UP000728032"/>
    </source>
</evidence>
<dbReference type="GO" id="GO:0008239">
    <property type="term" value="F:dipeptidyl-peptidase activity"/>
    <property type="evidence" value="ECO:0007669"/>
    <property type="project" value="TreeGrafter"/>
</dbReference>
<feature type="region of interest" description="Disordered" evidence="6">
    <location>
        <begin position="447"/>
        <end position="513"/>
    </location>
</feature>
<keyword evidence="2" id="KW-0645">Protease</keyword>
<feature type="non-terminal residue" evidence="7">
    <location>
        <position position="513"/>
    </location>
</feature>
<keyword evidence="8" id="KW-1185">Reference proteome</keyword>
<keyword evidence="5" id="KW-0325">Glycoprotein</keyword>
<organism evidence="7">
    <name type="scientific">Oppiella nova</name>
    <dbReference type="NCBI Taxonomy" id="334625"/>
    <lineage>
        <taxon>Eukaryota</taxon>
        <taxon>Metazoa</taxon>
        <taxon>Ecdysozoa</taxon>
        <taxon>Arthropoda</taxon>
        <taxon>Chelicerata</taxon>
        <taxon>Arachnida</taxon>
        <taxon>Acari</taxon>
        <taxon>Acariformes</taxon>
        <taxon>Sarcoptiformes</taxon>
        <taxon>Oribatida</taxon>
        <taxon>Brachypylina</taxon>
        <taxon>Oppioidea</taxon>
        <taxon>Oppiidae</taxon>
        <taxon>Oppiella</taxon>
    </lineage>
</organism>
<accession>A0A7R9QP20</accession>
<evidence type="ECO:0000256" key="2">
    <source>
        <dbReference type="ARBA" id="ARBA00022670"/>
    </source>
</evidence>
<dbReference type="Pfam" id="PF05577">
    <property type="entry name" value="Peptidase_S28"/>
    <property type="match status" value="1"/>
</dbReference>
<feature type="compositionally biased region" description="Basic residues" evidence="6">
    <location>
        <begin position="453"/>
        <end position="467"/>
    </location>
</feature>
<dbReference type="PANTHER" id="PTHR11010">
    <property type="entry name" value="PROTEASE S28 PRO-X CARBOXYPEPTIDASE-RELATED"/>
    <property type="match status" value="1"/>
</dbReference>
<feature type="compositionally biased region" description="Acidic residues" evidence="6">
    <location>
        <begin position="502"/>
        <end position="513"/>
    </location>
</feature>
<dbReference type="OrthoDB" id="6424182at2759"/>
<dbReference type="InterPro" id="IPR008758">
    <property type="entry name" value="Peptidase_S28"/>
</dbReference>
<reference evidence="7" key="1">
    <citation type="submission" date="2020-11" db="EMBL/GenBank/DDBJ databases">
        <authorList>
            <person name="Tran Van P."/>
        </authorList>
    </citation>
    <scope>NUCLEOTIDE SEQUENCE</scope>
</reference>